<dbReference type="InterPro" id="IPR001568">
    <property type="entry name" value="RNase_T2-like"/>
</dbReference>
<feature type="active site" evidence="3">
    <location>
        <position position="134"/>
    </location>
</feature>
<organism evidence="6 7">
    <name type="scientific">Microctonus aethiopoides</name>
    <dbReference type="NCBI Taxonomy" id="144406"/>
    <lineage>
        <taxon>Eukaryota</taxon>
        <taxon>Metazoa</taxon>
        <taxon>Ecdysozoa</taxon>
        <taxon>Arthropoda</taxon>
        <taxon>Hexapoda</taxon>
        <taxon>Insecta</taxon>
        <taxon>Pterygota</taxon>
        <taxon>Neoptera</taxon>
        <taxon>Endopterygota</taxon>
        <taxon>Hymenoptera</taxon>
        <taxon>Apocrita</taxon>
        <taxon>Ichneumonoidea</taxon>
        <taxon>Braconidae</taxon>
        <taxon>Euphorinae</taxon>
        <taxon>Microctonus</taxon>
    </lineage>
</organism>
<comment type="similarity">
    <text evidence="1 4">Belongs to the RNase T2 family.</text>
</comment>
<dbReference type="EMBL" id="JAQQBS010001422">
    <property type="protein sequence ID" value="KAK0165711.1"/>
    <property type="molecule type" value="Genomic_DNA"/>
</dbReference>
<comment type="caution">
    <text evidence="6">The sequence shown here is derived from an EMBL/GenBank/DDBJ whole genome shotgun (WGS) entry which is preliminary data.</text>
</comment>
<accession>A0AA39FA39</accession>
<evidence type="ECO:0000256" key="2">
    <source>
        <dbReference type="ARBA" id="ARBA00023157"/>
    </source>
</evidence>
<evidence type="ECO:0000256" key="3">
    <source>
        <dbReference type="PIRSR" id="PIRSR633697-1"/>
    </source>
</evidence>
<dbReference type="Pfam" id="PF00445">
    <property type="entry name" value="Ribonuclease_T2"/>
    <property type="match status" value="1"/>
</dbReference>
<reference evidence="6" key="2">
    <citation type="submission" date="2023-03" db="EMBL/GenBank/DDBJ databases">
        <authorList>
            <person name="Inwood S.N."/>
            <person name="Skelly J.G."/>
            <person name="Guhlin J."/>
            <person name="Harrop T.W.R."/>
            <person name="Goldson S.G."/>
            <person name="Dearden P.K."/>
        </authorList>
    </citation>
    <scope>NUCLEOTIDE SEQUENCE</scope>
    <source>
        <strain evidence="6">Irish</strain>
        <tissue evidence="6">Whole body</tissue>
    </source>
</reference>
<feature type="active site" evidence="3">
    <location>
        <position position="138"/>
    </location>
</feature>
<dbReference type="GO" id="GO:0005576">
    <property type="term" value="C:extracellular region"/>
    <property type="evidence" value="ECO:0007669"/>
    <property type="project" value="TreeGrafter"/>
</dbReference>
<proteinExistence type="inferred from homology"/>
<evidence type="ECO:0000256" key="4">
    <source>
        <dbReference type="RuleBase" id="RU004328"/>
    </source>
</evidence>
<dbReference type="Gene3D" id="3.90.730.10">
    <property type="entry name" value="Ribonuclease T2-like"/>
    <property type="match status" value="1"/>
</dbReference>
<dbReference type="CDD" id="cd01061">
    <property type="entry name" value="RNase_T2_euk"/>
    <property type="match status" value="1"/>
</dbReference>
<dbReference type="GO" id="GO:0003723">
    <property type="term" value="F:RNA binding"/>
    <property type="evidence" value="ECO:0007669"/>
    <property type="project" value="InterPro"/>
</dbReference>
<dbReference type="GO" id="GO:0033897">
    <property type="term" value="F:ribonuclease T2 activity"/>
    <property type="evidence" value="ECO:0007669"/>
    <property type="project" value="InterPro"/>
</dbReference>
<feature type="signal peptide" evidence="5">
    <location>
        <begin position="1"/>
        <end position="22"/>
    </location>
</feature>
<reference evidence="6" key="1">
    <citation type="journal article" date="2023" name="bioRxiv">
        <title>Scaffold-level genome assemblies of two parasitoid biocontrol wasps reveal the parthenogenesis mechanism and an associated novel virus.</title>
        <authorList>
            <person name="Inwood S."/>
            <person name="Skelly J."/>
            <person name="Guhlin J."/>
            <person name="Harrop T."/>
            <person name="Goldson S."/>
            <person name="Dearden P."/>
        </authorList>
    </citation>
    <scope>NUCLEOTIDE SEQUENCE</scope>
    <source>
        <strain evidence="6">Irish</strain>
        <tissue evidence="6">Whole body</tissue>
    </source>
</reference>
<feature type="chain" id="PRO_5041434748" evidence="5">
    <location>
        <begin position="23"/>
        <end position="261"/>
    </location>
</feature>
<evidence type="ECO:0000313" key="6">
    <source>
        <dbReference type="EMBL" id="KAK0165711.1"/>
    </source>
</evidence>
<dbReference type="PROSITE" id="PS00531">
    <property type="entry name" value="RNASE_T2_2"/>
    <property type="match status" value="1"/>
</dbReference>
<protein>
    <submittedName>
        <fullName evidence="6">Uncharacterized protein</fullName>
    </submittedName>
</protein>
<dbReference type="Proteomes" id="UP001168990">
    <property type="component" value="Unassembled WGS sequence"/>
</dbReference>
<dbReference type="GO" id="GO:0006401">
    <property type="term" value="P:RNA catabolic process"/>
    <property type="evidence" value="ECO:0007669"/>
    <property type="project" value="TreeGrafter"/>
</dbReference>
<sequence length="261" mass="30368">MKHSDLLKILIVLATVLLIVDGRHRGRKYNKKRRQRIKNPDNHFDLLIFTQHWPQTVCFTWKEEYVSHTCLLPTNEEWTIHGIWPTQMGKIGPSYCNNASHFDSSALSPIEDDLKTKWLDVENGTAHYSFWKHEWDKHGTCAMVLPSINNELKYFKKGIELLDAYDMKYVLAKANILPNNQYKVQEILDGVEKILGKRGQVECIINPKTKERYLFEVRICFDKSFNLINCDGIADFPTNCSKKKNIIYPSSVPDLIKVVQI</sequence>
<keyword evidence="5" id="KW-0732">Signal</keyword>
<dbReference type="InterPro" id="IPR033697">
    <property type="entry name" value="Ribonuclease_T2_eukaryotic"/>
</dbReference>
<dbReference type="SUPFAM" id="SSF55895">
    <property type="entry name" value="Ribonuclease Rh-like"/>
    <property type="match status" value="1"/>
</dbReference>
<dbReference type="AlphaFoldDB" id="A0AA39FA39"/>
<keyword evidence="7" id="KW-1185">Reference proteome</keyword>
<dbReference type="PANTHER" id="PTHR11240:SF22">
    <property type="entry name" value="RIBONUCLEASE T2"/>
    <property type="match status" value="1"/>
</dbReference>
<evidence type="ECO:0000256" key="1">
    <source>
        <dbReference type="ARBA" id="ARBA00007469"/>
    </source>
</evidence>
<name>A0AA39FA39_9HYME</name>
<dbReference type="PANTHER" id="PTHR11240">
    <property type="entry name" value="RIBONUCLEASE T2"/>
    <property type="match status" value="1"/>
</dbReference>
<dbReference type="InterPro" id="IPR033130">
    <property type="entry name" value="RNase_T2_His_AS_2"/>
</dbReference>
<gene>
    <name evidence="6" type="ORF">PV328_004210</name>
</gene>
<keyword evidence="2" id="KW-1015">Disulfide bond</keyword>
<evidence type="ECO:0000313" key="7">
    <source>
        <dbReference type="Proteomes" id="UP001168990"/>
    </source>
</evidence>
<feature type="active site" evidence="3">
    <location>
        <position position="81"/>
    </location>
</feature>
<dbReference type="InterPro" id="IPR036430">
    <property type="entry name" value="RNase_T2-like_sf"/>
</dbReference>
<evidence type="ECO:0000256" key="5">
    <source>
        <dbReference type="SAM" id="SignalP"/>
    </source>
</evidence>